<feature type="region of interest" description="Disordered" evidence="1">
    <location>
        <begin position="1"/>
        <end position="41"/>
    </location>
</feature>
<feature type="compositionally biased region" description="Basic residues" evidence="1">
    <location>
        <begin position="1"/>
        <end position="10"/>
    </location>
</feature>
<evidence type="ECO:0000313" key="2">
    <source>
        <dbReference type="EMBL" id="KAG5581533.1"/>
    </source>
</evidence>
<reference evidence="2 3" key="1">
    <citation type="submission" date="2020-09" db="EMBL/GenBank/DDBJ databases">
        <title>De no assembly of potato wild relative species, Solanum commersonii.</title>
        <authorList>
            <person name="Cho K."/>
        </authorList>
    </citation>
    <scope>NUCLEOTIDE SEQUENCE [LARGE SCALE GENOMIC DNA]</scope>
    <source>
        <strain evidence="2">LZ3.2</strain>
        <tissue evidence="2">Leaf</tissue>
    </source>
</reference>
<organism evidence="2 3">
    <name type="scientific">Solanum commersonii</name>
    <name type="common">Commerson's wild potato</name>
    <name type="synonym">Commerson's nightshade</name>
    <dbReference type="NCBI Taxonomy" id="4109"/>
    <lineage>
        <taxon>Eukaryota</taxon>
        <taxon>Viridiplantae</taxon>
        <taxon>Streptophyta</taxon>
        <taxon>Embryophyta</taxon>
        <taxon>Tracheophyta</taxon>
        <taxon>Spermatophyta</taxon>
        <taxon>Magnoliopsida</taxon>
        <taxon>eudicotyledons</taxon>
        <taxon>Gunneridae</taxon>
        <taxon>Pentapetalae</taxon>
        <taxon>asterids</taxon>
        <taxon>lamiids</taxon>
        <taxon>Solanales</taxon>
        <taxon>Solanaceae</taxon>
        <taxon>Solanoideae</taxon>
        <taxon>Solaneae</taxon>
        <taxon>Solanum</taxon>
    </lineage>
</organism>
<dbReference type="Proteomes" id="UP000824120">
    <property type="component" value="Chromosome 10"/>
</dbReference>
<dbReference type="EMBL" id="JACXVP010000010">
    <property type="protein sequence ID" value="KAG5581533.1"/>
    <property type="molecule type" value="Genomic_DNA"/>
</dbReference>
<proteinExistence type="predicted"/>
<accession>A0A9J5X272</accession>
<evidence type="ECO:0000313" key="3">
    <source>
        <dbReference type="Proteomes" id="UP000824120"/>
    </source>
</evidence>
<gene>
    <name evidence="2" type="ORF">H5410_052160</name>
</gene>
<dbReference type="AlphaFoldDB" id="A0A9J5X272"/>
<feature type="compositionally biased region" description="Basic residues" evidence="1">
    <location>
        <begin position="31"/>
        <end position="40"/>
    </location>
</feature>
<evidence type="ECO:0000256" key="1">
    <source>
        <dbReference type="SAM" id="MobiDB-lite"/>
    </source>
</evidence>
<protein>
    <submittedName>
        <fullName evidence="2">Uncharacterized protein</fullName>
    </submittedName>
</protein>
<name>A0A9J5X272_SOLCO</name>
<sequence length="83" mass="9486">MKIGGKHNKAKTNINYDVATPSEEKSNRRREACKRKKKKSSSFNINYVTPPKSMCWIFMDSCPETWVPSCNGNMVLETKIGML</sequence>
<keyword evidence="3" id="KW-1185">Reference proteome</keyword>
<comment type="caution">
    <text evidence="2">The sequence shown here is derived from an EMBL/GenBank/DDBJ whole genome shotgun (WGS) entry which is preliminary data.</text>
</comment>